<evidence type="ECO:0000313" key="16">
    <source>
        <dbReference type="Proteomes" id="UP000186758"/>
    </source>
</evidence>
<evidence type="ECO:0000313" key="13">
    <source>
        <dbReference type="EMBL" id="AMK53907.1"/>
    </source>
</evidence>
<dbReference type="InterPro" id="IPR023011">
    <property type="entry name" value="ATP_synth_F0_asu_AS"/>
</dbReference>
<keyword evidence="9 11" id="KW-0472">Membrane</keyword>
<keyword evidence="11" id="KW-1003">Cell membrane</keyword>
<evidence type="ECO:0000256" key="4">
    <source>
        <dbReference type="ARBA" id="ARBA00022547"/>
    </source>
</evidence>
<evidence type="ECO:0000256" key="9">
    <source>
        <dbReference type="ARBA" id="ARBA00023136"/>
    </source>
</evidence>
<dbReference type="GO" id="GO:0046933">
    <property type="term" value="F:proton-transporting ATP synthase activity, rotational mechanism"/>
    <property type="evidence" value="ECO:0007669"/>
    <property type="project" value="UniProtKB-UniRule"/>
</dbReference>
<keyword evidence="4 11" id="KW-0138">CF(0)</keyword>
<dbReference type="PROSITE" id="PS00449">
    <property type="entry name" value="ATPASE_A"/>
    <property type="match status" value="1"/>
</dbReference>
<dbReference type="Proteomes" id="UP000186758">
    <property type="component" value="Unassembled WGS sequence"/>
</dbReference>
<feature type="transmembrane region" description="Helical" evidence="11">
    <location>
        <begin position="169"/>
        <end position="187"/>
    </location>
</feature>
<keyword evidence="7 11" id="KW-1133">Transmembrane helix</keyword>
<evidence type="ECO:0000313" key="15">
    <source>
        <dbReference type="Proteomes" id="UP000069771"/>
    </source>
</evidence>
<evidence type="ECO:0000313" key="14">
    <source>
        <dbReference type="EMBL" id="OLU46115.1"/>
    </source>
</evidence>
<dbReference type="RefSeq" id="WP_067555645.1">
    <property type="nucleotide sequence ID" value="NZ_CAJTBG010000016.1"/>
</dbReference>
<feature type="transmembrane region" description="Helical" evidence="11">
    <location>
        <begin position="207"/>
        <end position="228"/>
    </location>
</feature>
<keyword evidence="8 11" id="KW-0406">Ion transport</keyword>
<keyword evidence="5 11" id="KW-0812">Transmembrane</keyword>
<dbReference type="InterPro" id="IPR035908">
    <property type="entry name" value="F0_ATP_A_sf"/>
</dbReference>
<dbReference type="PANTHER" id="PTHR42823">
    <property type="entry name" value="ATP SYNTHASE SUBUNIT A, CHLOROPLASTIC"/>
    <property type="match status" value="1"/>
</dbReference>
<evidence type="ECO:0000256" key="1">
    <source>
        <dbReference type="ARBA" id="ARBA00004141"/>
    </source>
</evidence>
<evidence type="ECO:0000256" key="12">
    <source>
        <dbReference type="RuleBase" id="RU000483"/>
    </source>
</evidence>
<feature type="transmembrane region" description="Helical" evidence="11">
    <location>
        <begin position="24"/>
        <end position="42"/>
    </location>
</feature>
<proteinExistence type="inferred from homology"/>
<comment type="similarity">
    <text evidence="2 11 12">Belongs to the ATPase A chain family.</text>
</comment>
<comment type="function">
    <text evidence="11 12">Key component of the proton channel; it plays a direct role in the translocation of protons across the membrane.</text>
</comment>
<gene>
    <name evidence="11" type="primary">atpB</name>
    <name evidence="13" type="ORF">AALO17_07730</name>
    <name evidence="14" type="ORF">BO223_02735</name>
</gene>
<evidence type="ECO:0000256" key="5">
    <source>
        <dbReference type="ARBA" id="ARBA00022692"/>
    </source>
</evidence>
<organism evidence="13 15">
    <name type="scientific">Faecalibaculum rodentium</name>
    <dbReference type="NCBI Taxonomy" id="1702221"/>
    <lineage>
        <taxon>Bacteria</taxon>
        <taxon>Bacillati</taxon>
        <taxon>Bacillota</taxon>
        <taxon>Erysipelotrichia</taxon>
        <taxon>Erysipelotrichales</taxon>
        <taxon>Erysipelotrichaceae</taxon>
        <taxon>Faecalibaculum</taxon>
    </lineage>
</organism>
<evidence type="ECO:0000256" key="10">
    <source>
        <dbReference type="ARBA" id="ARBA00023310"/>
    </source>
</evidence>
<protein>
    <recommendedName>
        <fullName evidence="11 12">ATP synthase subunit a</fullName>
    </recommendedName>
    <alternativeName>
        <fullName evidence="11">ATP synthase F0 sector subunit a</fullName>
    </alternativeName>
    <alternativeName>
        <fullName evidence="11">F-ATPase subunit 6</fullName>
    </alternativeName>
</protein>
<evidence type="ECO:0000256" key="2">
    <source>
        <dbReference type="ARBA" id="ARBA00006810"/>
    </source>
</evidence>
<dbReference type="Proteomes" id="UP000069771">
    <property type="component" value="Chromosome"/>
</dbReference>
<keyword evidence="15" id="KW-1185">Reference proteome</keyword>
<evidence type="ECO:0000256" key="8">
    <source>
        <dbReference type="ARBA" id="ARBA00023065"/>
    </source>
</evidence>
<dbReference type="PRINTS" id="PR00123">
    <property type="entry name" value="ATPASEA"/>
</dbReference>
<evidence type="ECO:0000256" key="7">
    <source>
        <dbReference type="ARBA" id="ARBA00022989"/>
    </source>
</evidence>
<dbReference type="HAMAP" id="MF_01393">
    <property type="entry name" value="ATP_synth_a_bact"/>
    <property type="match status" value="1"/>
</dbReference>
<name>A0A140DTD0_9FIRM</name>
<dbReference type="GO" id="GO:0045259">
    <property type="term" value="C:proton-transporting ATP synthase complex"/>
    <property type="evidence" value="ECO:0007669"/>
    <property type="project" value="UniProtKB-KW"/>
</dbReference>
<dbReference type="CDD" id="cd00310">
    <property type="entry name" value="ATP-synt_Fo_a_6"/>
    <property type="match status" value="1"/>
</dbReference>
<dbReference type="GO" id="GO:0005886">
    <property type="term" value="C:plasma membrane"/>
    <property type="evidence" value="ECO:0007669"/>
    <property type="project" value="UniProtKB-SubCell"/>
</dbReference>
<accession>A0A140DTD0</accession>
<keyword evidence="10 11" id="KW-0066">ATP synthesis</keyword>
<feature type="transmembrane region" description="Helical" evidence="11">
    <location>
        <begin position="83"/>
        <end position="106"/>
    </location>
</feature>
<dbReference type="Gene3D" id="1.20.120.220">
    <property type="entry name" value="ATP synthase, F0 complex, subunit A"/>
    <property type="match status" value="1"/>
</dbReference>
<dbReference type="Pfam" id="PF00119">
    <property type="entry name" value="ATP-synt_A"/>
    <property type="match status" value="1"/>
</dbReference>
<dbReference type="EMBL" id="MPJZ01000035">
    <property type="protein sequence ID" value="OLU46115.1"/>
    <property type="molecule type" value="Genomic_DNA"/>
</dbReference>
<dbReference type="GeneID" id="78477576"/>
<keyword evidence="6 11" id="KW-0375">Hydrogen ion transport</keyword>
<dbReference type="AlphaFoldDB" id="A0A140DTD0"/>
<dbReference type="PATRIC" id="fig|1702221.3.peg.748"/>
<dbReference type="InterPro" id="IPR045082">
    <property type="entry name" value="ATP_syn_F0_a_bact/chloroplast"/>
</dbReference>
<sequence>MDPAMISAIEIHLGGFTLEIQQSILVWLILCVLFAFFFWFAGRKIEQADPSRAPKGLVYVCEEIYNLILYVVQGNLKETTARYIPFFGTLIIMMLVSNLTGLVGLQNPTSNVSFNATLALTLWVMIQGSAIRKAGLKARMKELTEPMWLLTPLNIIGELALPISLTMRLFGNILAGSIITLLVYTLIKNIAPWGYLGLTLTPFLHMYFDIFSGVIQTYIFFTLGSYFLGQQVSKEAD</sequence>
<dbReference type="NCBIfam" id="TIGR01131">
    <property type="entry name" value="ATP_synt_6_or_A"/>
    <property type="match status" value="1"/>
</dbReference>
<evidence type="ECO:0000256" key="3">
    <source>
        <dbReference type="ARBA" id="ARBA00022448"/>
    </source>
</evidence>
<comment type="subcellular location">
    <subcellularLocation>
        <location evidence="11 12">Cell membrane</location>
        <topology evidence="11 12">Multi-pass membrane protein</topology>
    </subcellularLocation>
    <subcellularLocation>
        <location evidence="1">Membrane</location>
        <topology evidence="1">Multi-pass membrane protein</topology>
    </subcellularLocation>
</comment>
<dbReference type="KEGG" id="fro:AALO17_07730"/>
<dbReference type="InterPro" id="IPR000568">
    <property type="entry name" value="ATP_synth_F0_asu"/>
</dbReference>
<dbReference type="PANTHER" id="PTHR42823:SF3">
    <property type="entry name" value="ATP SYNTHASE SUBUNIT A, CHLOROPLASTIC"/>
    <property type="match status" value="1"/>
</dbReference>
<feature type="transmembrane region" description="Helical" evidence="11">
    <location>
        <begin position="112"/>
        <end position="131"/>
    </location>
</feature>
<reference evidence="13 15" key="1">
    <citation type="journal article" date="2016" name="Gut Pathog.">
        <title>Whole genome sequencing of "Faecalibaculum rodentium" ALO17, isolated from C57BL/6J laboratory mouse feces.</title>
        <authorList>
            <person name="Lim S."/>
            <person name="Chang D.H."/>
            <person name="Ahn S."/>
            <person name="Kim B.C."/>
        </authorList>
    </citation>
    <scope>NUCLEOTIDE SEQUENCE [LARGE SCALE GENOMIC DNA]</scope>
    <source>
        <strain evidence="13 15">Alo17</strain>
    </source>
</reference>
<reference evidence="14 16" key="2">
    <citation type="submission" date="2016-11" db="EMBL/GenBank/DDBJ databases">
        <title>Description of two novel members of the family Erysipelotrichaceae: Ileibacterium lipovorans gen. nov., sp. nov. and Dubosiella newyorkensis, gen. nov., sp. nov.</title>
        <authorList>
            <person name="Cox L.M."/>
            <person name="Sohn J."/>
            <person name="Tyrrell K.L."/>
            <person name="Citron D.M."/>
            <person name="Lawson P.A."/>
            <person name="Patel N.B."/>
            <person name="Iizumi T."/>
            <person name="Perez-Perez G.I."/>
            <person name="Goldstein E.J."/>
            <person name="Blaser M.J."/>
        </authorList>
    </citation>
    <scope>NUCLEOTIDE SEQUENCE [LARGE SCALE GENOMIC DNA]</scope>
    <source>
        <strain evidence="14 16">NYU-BL-K8</strain>
    </source>
</reference>
<dbReference type="GO" id="GO:0042777">
    <property type="term" value="P:proton motive force-driven plasma membrane ATP synthesis"/>
    <property type="evidence" value="ECO:0007669"/>
    <property type="project" value="TreeGrafter"/>
</dbReference>
<dbReference type="EMBL" id="CP011391">
    <property type="protein sequence ID" value="AMK53907.1"/>
    <property type="molecule type" value="Genomic_DNA"/>
</dbReference>
<dbReference type="SUPFAM" id="SSF81336">
    <property type="entry name" value="F1F0 ATP synthase subunit A"/>
    <property type="match status" value="1"/>
</dbReference>
<evidence type="ECO:0000256" key="11">
    <source>
        <dbReference type="HAMAP-Rule" id="MF_01393"/>
    </source>
</evidence>
<dbReference type="STRING" id="1702221.AALO17_07730"/>
<evidence type="ECO:0000256" key="6">
    <source>
        <dbReference type="ARBA" id="ARBA00022781"/>
    </source>
</evidence>
<keyword evidence="3 11" id="KW-0813">Transport</keyword>